<evidence type="ECO:0000313" key="6">
    <source>
        <dbReference type="Proteomes" id="UP000327294"/>
    </source>
</evidence>
<gene>
    <name evidence="5" type="ORF">F9278_41815</name>
</gene>
<proteinExistence type="predicted"/>
<feature type="region of interest" description="Disordered" evidence="2">
    <location>
        <begin position="1143"/>
        <end position="1168"/>
    </location>
</feature>
<dbReference type="InterPro" id="IPR002880">
    <property type="entry name" value="Pyrv_Fd/Flavodoxin_OxRdtase_N"/>
</dbReference>
<dbReference type="Gene3D" id="3.40.50.920">
    <property type="match status" value="1"/>
</dbReference>
<dbReference type="InterPro" id="IPR019752">
    <property type="entry name" value="Pyrv/ketoisovalerate_OxRed_cat"/>
</dbReference>
<evidence type="ECO:0000259" key="4">
    <source>
        <dbReference type="Pfam" id="PF20169"/>
    </source>
</evidence>
<dbReference type="GO" id="GO:0000287">
    <property type="term" value="F:magnesium ion binding"/>
    <property type="evidence" value="ECO:0007669"/>
    <property type="project" value="UniProtKB-ARBA"/>
</dbReference>
<dbReference type="SUPFAM" id="SSF52922">
    <property type="entry name" value="TK C-terminal domain-like"/>
    <property type="match status" value="1"/>
</dbReference>
<dbReference type="Gene3D" id="3.40.920.10">
    <property type="entry name" value="Pyruvate-ferredoxin oxidoreductase, PFOR, domain III"/>
    <property type="match status" value="1"/>
</dbReference>
<dbReference type="InterPro" id="IPR051457">
    <property type="entry name" value="2-oxoacid:Fd_oxidoreductase"/>
</dbReference>
<dbReference type="CDD" id="cd07034">
    <property type="entry name" value="TPP_PYR_PFOR_IOR-alpha_like"/>
    <property type="match status" value="1"/>
</dbReference>
<feature type="domain" description="Pyruvate/ketoisovalerate oxidoreductase catalytic" evidence="3">
    <location>
        <begin position="721"/>
        <end position="909"/>
    </location>
</feature>
<accession>A0A5P8KJY0</accession>
<evidence type="ECO:0000259" key="3">
    <source>
        <dbReference type="Pfam" id="PF01558"/>
    </source>
</evidence>
<dbReference type="KEGG" id="sphv:F9278_41815"/>
<reference evidence="5 6" key="1">
    <citation type="submission" date="2019-10" db="EMBL/GenBank/DDBJ databases">
        <title>Streptomyces sp. strain GY16 isolated from leaves of Broussonetia papyrifera.</title>
        <authorList>
            <person name="Mo P."/>
        </authorList>
    </citation>
    <scope>NUCLEOTIDE SEQUENCE [LARGE SCALE GENOMIC DNA]</scope>
    <source>
        <strain evidence="5 6">GY16</strain>
    </source>
</reference>
<keyword evidence="5" id="KW-0670">Pyruvate</keyword>
<dbReference type="Pfam" id="PF01558">
    <property type="entry name" value="POR"/>
    <property type="match status" value="1"/>
</dbReference>
<dbReference type="Proteomes" id="UP000327294">
    <property type="component" value="Chromosome"/>
</dbReference>
<dbReference type="InterPro" id="IPR002869">
    <property type="entry name" value="Pyrv_flavodox_OxRed_cen"/>
</dbReference>
<sequence>MRSLDEKYEKAQGQIYLSGLQALVRVPMDQRRRDARLGRRTAAFISGYEGSPLAGYDLELMRWKSTLDELGIVFQPGVNEELAATAVQGSQIASTMPTRTVDGVAGYWYGKAPGLDRAADALRHNNISGTSPRGGAVAIVGDDVIAKSSTVPSASESAIAELGIPVLVPVDPQDVLDLGIHAIELSRFTGLWVGLKIATNVADGSASAVVDPDRLDVVLPDNTFGGRPYVHRPDANLGPPTLAAHERSMTGDRLELARRYARANGLNRIYDAPDARVGIVAAGSTYLDLRQALDSLGLTHGEAEAKGIRILRLGMVWPLDDEIMTAFAEGLEEIVVVEEKRGFVEAGIKGLLYGRPDAPAVVGKQDTDGAELFRADADLGADLIARGLRRRLRARGVVPEARPKDPGPAPSARRSLPLITRTPYFCSGCPHNRSTVVPDGSLVGGGIGCHAMVGLLPSEHTGEVLGLTQMGGEGTNWIGISPFVTTGHLFQNLGDGTFHHSGSLAIRAAVAARINITYKLLYNSAVAMTGGQAAVGGMSVAQVARELLAEGVRRVVVTTDDPKAYRRGALPRGVDLRHRDDLVTVQEELAATPGVTVLIHDQECAAELRRKRKRGKAPDPAYRAFINKRVCEGCGDCGVKSNCLSVQPVETEFGRKTQIHQPSCNKDFSCLDGDCPSFVTVTPGKGRKRRRVAPAIDDAALARPRFVVDPDRFSVRVTGIGGTGVVTMAQIVASAAARSGLWVRALDQTGMSQKGGAVVSDIKVTRTAQELASKVGDGECDLYLGCDVLVASSQEHLVTASPERTVAVVSTAEVPTGAMVSDTAVRFPGQTDTVDRIRERVRSDAGRFVDARGATLALFGDDQYANVFLVGVAYQLGALPLPADDIEAAIALNGVAVDANTQAFRRGRQLIADPRAYEAALSPSAGDGAEAAVDPAAGIDGLVEHRAAELTAYQNAAYARPYTDLVGRVRAAEDGVVQGSTVLAEAVARHLFKLMAYKDEYEVARLSVRPEFLAELEEEFGPGVAYRFRLHPPVLRALGWKKKISLGPWFRPVFRLLYALRGLRGTPLDVFGYGKVRRTERRLVAEYRELIEGLLTRLTPGNLAAVAEIAALPDLVRGYEHVKLGTVERYRDELAERLAALDGAGPVSPAGAASASGADRSSTVTDRG</sequence>
<evidence type="ECO:0000313" key="5">
    <source>
        <dbReference type="EMBL" id="QFR03138.1"/>
    </source>
</evidence>
<dbReference type="NCBIfam" id="NF009589">
    <property type="entry name" value="PRK13030.1"/>
    <property type="match status" value="1"/>
</dbReference>
<dbReference type="Pfam" id="PF20169">
    <property type="entry name" value="DUF6537"/>
    <property type="match status" value="1"/>
</dbReference>
<feature type="compositionally biased region" description="Polar residues" evidence="2">
    <location>
        <begin position="1159"/>
        <end position="1168"/>
    </location>
</feature>
<dbReference type="PANTHER" id="PTHR48084:SF3">
    <property type="entry name" value="SUBUNIT OF PYRUVATE:FLAVODOXIN OXIDOREDUCTASE"/>
    <property type="match status" value="1"/>
</dbReference>
<organism evidence="5 6">
    <name type="scientific">Streptomyces phaeolivaceus</name>
    <dbReference type="NCBI Taxonomy" id="2653200"/>
    <lineage>
        <taxon>Bacteria</taxon>
        <taxon>Bacillati</taxon>
        <taxon>Actinomycetota</taxon>
        <taxon>Actinomycetes</taxon>
        <taxon>Kitasatosporales</taxon>
        <taxon>Streptomycetaceae</taxon>
        <taxon>Streptomyces</taxon>
    </lineage>
</organism>
<evidence type="ECO:0000256" key="1">
    <source>
        <dbReference type="ARBA" id="ARBA00023002"/>
    </source>
</evidence>
<keyword evidence="6" id="KW-1185">Reference proteome</keyword>
<feature type="domain" description="DUF6537" evidence="4">
    <location>
        <begin position="941"/>
        <end position="1135"/>
    </location>
</feature>
<keyword evidence="1" id="KW-0560">Oxidoreductase</keyword>
<dbReference type="InterPro" id="IPR009014">
    <property type="entry name" value="Transketo_C/PFOR_II"/>
</dbReference>
<dbReference type="InterPro" id="IPR029061">
    <property type="entry name" value="THDP-binding"/>
</dbReference>
<dbReference type="PANTHER" id="PTHR48084">
    <property type="entry name" value="2-OXOGLUTARATE OXIDOREDUCTASE SUBUNIT KORB-RELATED"/>
    <property type="match status" value="1"/>
</dbReference>
<dbReference type="NCBIfam" id="NF009588">
    <property type="entry name" value="PRK13029.1"/>
    <property type="match status" value="1"/>
</dbReference>
<name>A0A5P8KJY0_9ACTN</name>
<protein>
    <submittedName>
        <fullName evidence="5">Indolepyruvate ferredoxin oxidoreductase family protein</fullName>
    </submittedName>
</protein>
<feature type="compositionally biased region" description="Low complexity" evidence="2">
    <location>
        <begin position="1143"/>
        <end position="1158"/>
    </location>
</feature>
<dbReference type="InterPro" id="IPR046667">
    <property type="entry name" value="DUF6537"/>
</dbReference>
<dbReference type="SUPFAM" id="SSF53323">
    <property type="entry name" value="Pyruvate-ferredoxin oxidoreductase, PFOR, domain III"/>
    <property type="match status" value="1"/>
</dbReference>
<dbReference type="AlphaFoldDB" id="A0A5P8KJY0"/>
<dbReference type="GO" id="GO:0016903">
    <property type="term" value="F:oxidoreductase activity, acting on the aldehyde or oxo group of donors"/>
    <property type="evidence" value="ECO:0007669"/>
    <property type="project" value="InterPro"/>
</dbReference>
<dbReference type="SUPFAM" id="SSF52518">
    <property type="entry name" value="Thiamin diphosphate-binding fold (THDP-binding)"/>
    <property type="match status" value="2"/>
</dbReference>
<dbReference type="Gene3D" id="3.40.50.970">
    <property type="match status" value="1"/>
</dbReference>
<dbReference type="EMBL" id="CP045096">
    <property type="protein sequence ID" value="QFR03138.1"/>
    <property type="molecule type" value="Genomic_DNA"/>
</dbReference>
<evidence type="ECO:0000256" key="2">
    <source>
        <dbReference type="SAM" id="MobiDB-lite"/>
    </source>
</evidence>